<name>A0AAE1FPZ3_PETCI</name>
<sequence length="106" mass="11738">MNVAVGRVELRIGGGAAGVVLLRKVVVRQQLESVNTRLTWRINDCASWLLDPPHDYTPTPGSQTRSSPTCPSPRSPPAPPFMHAIISPRHPFFISIIFVSYYDTSH</sequence>
<evidence type="ECO:0000256" key="1">
    <source>
        <dbReference type="SAM" id="MobiDB-lite"/>
    </source>
</evidence>
<reference evidence="2" key="1">
    <citation type="submission" date="2023-10" db="EMBL/GenBank/DDBJ databases">
        <title>Genome assemblies of two species of porcelain crab, Petrolisthes cinctipes and Petrolisthes manimaculis (Anomura: Porcellanidae).</title>
        <authorList>
            <person name="Angst P."/>
        </authorList>
    </citation>
    <scope>NUCLEOTIDE SEQUENCE</scope>
    <source>
        <strain evidence="2">PB745_01</strain>
        <tissue evidence="2">Gill</tissue>
    </source>
</reference>
<dbReference type="EMBL" id="JAWQEG010001567">
    <property type="protein sequence ID" value="KAK3878265.1"/>
    <property type="molecule type" value="Genomic_DNA"/>
</dbReference>
<evidence type="ECO:0000313" key="2">
    <source>
        <dbReference type="EMBL" id="KAK3878265.1"/>
    </source>
</evidence>
<feature type="compositionally biased region" description="Pro residues" evidence="1">
    <location>
        <begin position="70"/>
        <end position="80"/>
    </location>
</feature>
<organism evidence="2 3">
    <name type="scientific">Petrolisthes cinctipes</name>
    <name type="common">Flat porcelain crab</name>
    <dbReference type="NCBI Taxonomy" id="88211"/>
    <lineage>
        <taxon>Eukaryota</taxon>
        <taxon>Metazoa</taxon>
        <taxon>Ecdysozoa</taxon>
        <taxon>Arthropoda</taxon>
        <taxon>Crustacea</taxon>
        <taxon>Multicrustacea</taxon>
        <taxon>Malacostraca</taxon>
        <taxon>Eumalacostraca</taxon>
        <taxon>Eucarida</taxon>
        <taxon>Decapoda</taxon>
        <taxon>Pleocyemata</taxon>
        <taxon>Anomura</taxon>
        <taxon>Galatheoidea</taxon>
        <taxon>Porcellanidae</taxon>
        <taxon>Petrolisthes</taxon>
    </lineage>
</organism>
<keyword evidence="3" id="KW-1185">Reference proteome</keyword>
<evidence type="ECO:0000313" key="3">
    <source>
        <dbReference type="Proteomes" id="UP001286313"/>
    </source>
</evidence>
<proteinExistence type="predicted"/>
<dbReference type="AlphaFoldDB" id="A0AAE1FPZ3"/>
<comment type="caution">
    <text evidence="2">The sequence shown here is derived from an EMBL/GenBank/DDBJ whole genome shotgun (WGS) entry which is preliminary data.</text>
</comment>
<gene>
    <name evidence="2" type="ORF">Pcinc_017085</name>
</gene>
<accession>A0AAE1FPZ3</accession>
<feature type="region of interest" description="Disordered" evidence="1">
    <location>
        <begin position="53"/>
        <end position="80"/>
    </location>
</feature>
<dbReference type="Proteomes" id="UP001286313">
    <property type="component" value="Unassembled WGS sequence"/>
</dbReference>
<protein>
    <submittedName>
        <fullName evidence="2">Uncharacterized protein</fullName>
    </submittedName>
</protein>